<protein>
    <submittedName>
        <fullName evidence="1">Uncharacterized protein</fullName>
    </submittedName>
</protein>
<evidence type="ECO:0000313" key="2">
    <source>
        <dbReference type="Proteomes" id="UP000659124"/>
    </source>
</evidence>
<dbReference type="RefSeq" id="WP_188089659.1">
    <property type="nucleotide sequence ID" value="NZ_JACVFC010000002.1"/>
</dbReference>
<dbReference type="Proteomes" id="UP000659124">
    <property type="component" value="Unassembled WGS sequence"/>
</dbReference>
<accession>A0ABR7TSH5</accession>
<dbReference type="Pfam" id="PF20420">
    <property type="entry name" value="DUF6702"/>
    <property type="match status" value="1"/>
</dbReference>
<dbReference type="EMBL" id="JACVFC010000002">
    <property type="protein sequence ID" value="MBC9932547.1"/>
    <property type="molecule type" value="Genomic_DNA"/>
</dbReference>
<organism evidence="1 2">
    <name type="scientific">Chitinophaga qingshengii</name>
    <dbReference type="NCBI Taxonomy" id="1569794"/>
    <lineage>
        <taxon>Bacteria</taxon>
        <taxon>Pseudomonadati</taxon>
        <taxon>Bacteroidota</taxon>
        <taxon>Chitinophagia</taxon>
        <taxon>Chitinophagales</taxon>
        <taxon>Chitinophagaceae</taxon>
        <taxon>Chitinophaga</taxon>
    </lineage>
</organism>
<keyword evidence="2" id="KW-1185">Reference proteome</keyword>
<proteinExistence type="predicted"/>
<name>A0ABR7TSH5_9BACT</name>
<gene>
    <name evidence="1" type="ORF">ICL07_19335</name>
</gene>
<dbReference type="InterPro" id="IPR046525">
    <property type="entry name" value="DUF6702"/>
</dbReference>
<comment type="caution">
    <text evidence="1">The sequence shown here is derived from an EMBL/GenBank/DDBJ whole genome shotgun (WGS) entry which is preliminary data.</text>
</comment>
<sequence length="162" mass="18404">MGLLLCKWWTVAWMALLHPFYVSVTEVTHNAAKKELEVSCRIFADDLENTLKAQYQTSFDIIKPANRQQVEGFIADYLSKHLQLTLDGKKIPLHFLGYKIEEDAVWSFLSAENVPAPKKVGIFNDLLYQQHASQINMIHVMVGGQRKSTKLDNPKAGAVLEF</sequence>
<reference evidence="1 2" key="1">
    <citation type="submission" date="2020-09" db="EMBL/GenBank/DDBJ databases">
        <title>Genome sequences of type strains of Chitinophaga qingshengii and Chitinophaga varians.</title>
        <authorList>
            <person name="Kittiwongwattana C."/>
        </authorList>
    </citation>
    <scope>NUCLEOTIDE SEQUENCE [LARGE SCALE GENOMIC DNA]</scope>
    <source>
        <strain evidence="1 2">JCM 30026</strain>
    </source>
</reference>
<evidence type="ECO:0000313" key="1">
    <source>
        <dbReference type="EMBL" id="MBC9932547.1"/>
    </source>
</evidence>